<evidence type="ECO:0000313" key="1">
    <source>
        <dbReference type="EMBL" id="QQP89846.1"/>
    </source>
</evidence>
<accession>A0ABX7B657</accession>
<reference evidence="1" key="1">
    <citation type="submission" date="2021-02" db="EMBL/GenBank/DDBJ databases">
        <title>Skermanella TT6 skin isolate.</title>
        <authorList>
            <person name="Lee K."/>
            <person name="Ganzorig M."/>
        </authorList>
    </citation>
    <scope>NUCLEOTIDE SEQUENCE</scope>
    <source>
        <strain evidence="1">TT6</strain>
    </source>
</reference>
<evidence type="ECO:0000313" key="2">
    <source>
        <dbReference type="Proteomes" id="UP000595197"/>
    </source>
</evidence>
<dbReference type="Proteomes" id="UP000595197">
    <property type="component" value="Chromosome"/>
</dbReference>
<protein>
    <submittedName>
        <fullName evidence="1">Uncharacterized protein</fullName>
    </submittedName>
</protein>
<dbReference type="RefSeq" id="WP_201076592.1">
    <property type="nucleotide sequence ID" value="NZ_CP067420.1"/>
</dbReference>
<keyword evidence="2" id="KW-1185">Reference proteome</keyword>
<dbReference type="EMBL" id="CP067420">
    <property type="protein sequence ID" value="QQP89846.1"/>
    <property type="molecule type" value="Genomic_DNA"/>
</dbReference>
<sequence length="210" mass="23089">MPSYSIPLARQVSDHLDEICRRLSLPSAELLGLILARLIEVDRMWRSSGMAGVMPNRRPETGDPDRQEPEAVRLVVEVSDDVATGYGDICSRLGVSPNAFLTMMAEGLVEQDAGLVSKGRGGLGTFRPPGWEDYALERTVEHGIYLATGDIRPGTRLAWPADKPFPLSDAQCAALVRGHMIRWGGTVDEYLTELPGRYELVDGFLLVHET</sequence>
<proteinExistence type="predicted"/>
<name>A0ABX7B657_9PROT</name>
<organism evidence="1 2">
    <name type="scientific">Skermanella cutis</name>
    <dbReference type="NCBI Taxonomy" id="2775420"/>
    <lineage>
        <taxon>Bacteria</taxon>
        <taxon>Pseudomonadati</taxon>
        <taxon>Pseudomonadota</taxon>
        <taxon>Alphaproteobacteria</taxon>
        <taxon>Rhodospirillales</taxon>
        <taxon>Azospirillaceae</taxon>
        <taxon>Skermanella</taxon>
    </lineage>
</organism>
<gene>
    <name evidence="1" type="ORF">IGS68_00765</name>
</gene>